<name>A0A423JZZ1_9PSED</name>
<protein>
    <recommendedName>
        <fullName evidence="4">Lipoprotein</fullName>
    </recommendedName>
</protein>
<dbReference type="Proteomes" id="UP000285349">
    <property type="component" value="Unassembled WGS sequence"/>
</dbReference>
<evidence type="ECO:0000313" key="3">
    <source>
        <dbReference type="Proteomes" id="UP000285349"/>
    </source>
</evidence>
<dbReference type="EMBL" id="MOBQ01000024">
    <property type="protein sequence ID" value="RON43563.1"/>
    <property type="molecule type" value="Genomic_DNA"/>
</dbReference>
<evidence type="ECO:0000313" key="2">
    <source>
        <dbReference type="EMBL" id="RON43563.1"/>
    </source>
</evidence>
<gene>
    <name evidence="2" type="ORF">BK666_21075</name>
</gene>
<evidence type="ECO:0000256" key="1">
    <source>
        <dbReference type="SAM" id="SignalP"/>
    </source>
</evidence>
<feature type="chain" id="PRO_5019049934" description="Lipoprotein" evidence="1">
    <location>
        <begin position="24"/>
        <end position="182"/>
    </location>
</feature>
<proteinExistence type="predicted"/>
<reference evidence="2 3" key="1">
    <citation type="submission" date="2016-10" db="EMBL/GenBank/DDBJ databases">
        <title>Comparative genome analysis of multiple Pseudomonas spp. focuses on biocontrol and plant growth promoting traits.</title>
        <authorList>
            <person name="Tao X.-Y."/>
            <person name="Taylor C.G."/>
        </authorList>
    </citation>
    <scope>NUCLEOTIDE SEQUENCE [LARGE SCALE GENOMIC DNA]</scope>
    <source>
        <strain evidence="2 3">37A10</strain>
    </source>
</reference>
<dbReference type="AlphaFoldDB" id="A0A423JZZ1"/>
<dbReference type="RefSeq" id="WP_123512769.1">
    <property type="nucleotide sequence ID" value="NZ_MOBQ01000024.1"/>
</dbReference>
<sequence>MPFFTLHFTGAIVVAALFSSLLAGCAAKNTYVDATEPDAAKLRFVANAPNARLYYLDDQRCDGATGELNNLYVPDTLRRAGMIVPPPAKARGYLEIKVKPGIEGYIHVATSGQNWLCMTQLSLIPEANAEYEVTLNMRDNKCITLLSRLQRIDGKDLRAPMPTLERRTPECLRVEASKSPAK</sequence>
<accession>A0A423JZZ1</accession>
<keyword evidence="1" id="KW-0732">Signal</keyword>
<dbReference type="OrthoDB" id="7017945at2"/>
<evidence type="ECO:0008006" key="4">
    <source>
        <dbReference type="Google" id="ProtNLM"/>
    </source>
</evidence>
<comment type="caution">
    <text evidence="2">The sequence shown here is derived from an EMBL/GenBank/DDBJ whole genome shotgun (WGS) entry which is preliminary data.</text>
</comment>
<feature type="signal peptide" evidence="1">
    <location>
        <begin position="1"/>
        <end position="23"/>
    </location>
</feature>
<organism evidence="2 3">
    <name type="scientific">Pseudomonas frederiksbergensis</name>
    <dbReference type="NCBI Taxonomy" id="104087"/>
    <lineage>
        <taxon>Bacteria</taxon>
        <taxon>Pseudomonadati</taxon>
        <taxon>Pseudomonadota</taxon>
        <taxon>Gammaproteobacteria</taxon>
        <taxon>Pseudomonadales</taxon>
        <taxon>Pseudomonadaceae</taxon>
        <taxon>Pseudomonas</taxon>
    </lineage>
</organism>